<dbReference type="RefSeq" id="WP_182337688.1">
    <property type="nucleotide sequence ID" value="NZ_JACGXS010000001.1"/>
</dbReference>
<dbReference type="PANTHER" id="PTHR36015:SF6">
    <property type="entry name" value="HOLLIDAY JUNCTION RESOLVASE MOC1, CHLOROPLASTIC-RELATED"/>
    <property type="match status" value="1"/>
</dbReference>
<dbReference type="GO" id="GO:0008821">
    <property type="term" value="F:crossover junction DNA endonuclease activity"/>
    <property type="evidence" value="ECO:0007669"/>
    <property type="project" value="InterPro"/>
</dbReference>
<dbReference type="InterPro" id="IPR012337">
    <property type="entry name" value="RNaseH-like_sf"/>
</dbReference>
<dbReference type="EMBL" id="JACGXS010000001">
    <property type="protein sequence ID" value="MBA8680500.1"/>
    <property type="molecule type" value="Genomic_DNA"/>
</dbReference>
<dbReference type="PANTHER" id="PTHR36015">
    <property type="entry name" value="HOLLIDAY JUNCTION RESOLVASE MOC1, CHLOROPLASTIC-RELATED"/>
    <property type="match status" value="1"/>
</dbReference>
<keyword evidence="2" id="KW-1185">Reference proteome</keyword>
<dbReference type="InterPro" id="IPR045290">
    <property type="entry name" value="MOC1-like"/>
</dbReference>
<sequence>MARSLTFGVDPGLTGAVATLIDGVPGPILDMPTFDVGGWGEVDCRAVVVFIRGVRDQHPDAVVSACIEKVGARPGDGGTSAFRFGQTTGKLQAVFEVLGIPATRVVPAVWKRQFGLLKQDKDAARLLAIARFPSAASVLTRKKDNGRADALLIALWHENTQLASGLTAGDSPF</sequence>
<protein>
    <submittedName>
        <fullName evidence="1">Uncharacterized protein</fullName>
    </submittedName>
</protein>
<dbReference type="AlphaFoldDB" id="A0A7W3FJ85"/>
<comment type="caution">
    <text evidence="1">The sequence shown here is derived from an EMBL/GenBank/DDBJ whole genome shotgun (WGS) entry which is preliminary data.</text>
</comment>
<reference evidence="1 2" key="1">
    <citation type="submission" date="2020-08" db="EMBL/GenBank/DDBJ databases">
        <title>Stenotrophomonas tumulicola JCM 30961.</title>
        <authorList>
            <person name="Deng Y."/>
        </authorList>
    </citation>
    <scope>NUCLEOTIDE SEQUENCE [LARGE SCALE GENOMIC DNA]</scope>
    <source>
        <strain evidence="1 2">JCM 30961</strain>
    </source>
</reference>
<dbReference type="GO" id="GO:0003676">
    <property type="term" value="F:nucleic acid binding"/>
    <property type="evidence" value="ECO:0007669"/>
    <property type="project" value="InterPro"/>
</dbReference>
<dbReference type="InterPro" id="IPR036397">
    <property type="entry name" value="RNaseH_sf"/>
</dbReference>
<evidence type="ECO:0000313" key="2">
    <source>
        <dbReference type="Proteomes" id="UP000547058"/>
    </source>
</evidence>
<proteinExistence type="predicted"/>
<dbReference type="CDD" id="cd22992">
    <property type="entry name" value="MOC1"/>
    <property type="match status" value="1"/>
</dbReference>
<dbReference type="Gene3D" id="3.30.420.10">
    <property type="entry name" value="Ribonuclease H-like superfamily/Ribonuclease H"/>
    <property type="match status" value="1"/>
</dbReference>
<dbReference type="SUPFAM" id="SSF53098">
    <property type="entry name" value="Ribonuclease H-like"/>
    <property type="match status" value="1"/>
</dbReference>
<accession>A0A7W3FJ85</accession>
<organism evidence="1 2">
    <name type="scientific">Stenotrophomonas tumulicola</name>
    <dbReference type="NCBI Taxonomy" id="1685415"/>
    <lineage>
        <taxon>Bacteria</taxon>
        <taxon>Pseudomonadati</taxon>
        <taxon>Pseudomonadota</taxon>
        <taxon>Gammaproteobacteria</taxon>
        <taxon>Lysobacterales</taxon>
        <taxon>Lysobacteraceae</taxon>
        <taxon>Stenotrophomonas</taxon>
    </lineage>
</organism>
<evidence type="ECO:0000313" key="1">
    <source>
        <dbReference type="EMBL" id="MBA8680500.1"/>
    </source>
</evidence>
<gene>
    <name evidence="1" type="ORF">H4O11_01590</name>
</gene>
<name>A0A7W3FJ85_9GAMM</name>
<dbReference type="Proteomes" id="UP000547058">
    <property type="component" value="Unassembled WGS sequence"/>
</dbReference>